<dbReference type="EMBL" id="JAPIVE010000003">
    <property type="protein sequence ID" value="MCX2524938.1"/>
    <property type="molecule type" value="Genomic_DNA"/>
</dbReference>
<dbReference type="PIRSF" id="PIRSF028561">
    <property type="entry name" value="Ac_Trasf"/>
    <property type="match status" value="1"/>
</dbReference>
<dbReference type="RefSeq" id="WP_250938978.1">
    <property type="nucleotide sequence ID" value="NZ_JAMLJK010000003.1"/>
</dbReference>
<dbReference type="Proteomes" id="UP001165678">
    <property type="component" value="Unassembled WGS sequence"/>
</dbReference>
<feature type="compositionally biased region" description="Polar residues" evidence="7">
    <location>
        <begin position="314"/>
        <end position="330"/>
    </location>
</feature>
<organism evidence="8 9">
    <name type="scientific">Larsenimonas rhizosphaerae</name>
    <dbReference type="NCBI Taxonomy" id="2944682"/>
    <lineage>
        <taxon>Bacteria</taxon>
        <taxon>Pseudomonadati</taxon>
        <taxon>Pseudomonadota</taxon>
        <taxon>Gammaproteobacteria</taxon>
        <taxon>Oceanospirillales</taxon>
        <taxon>Halomonadaceae</taxon>
        <taxon>Larsenimonas</taxon>
    </lineage>
</organism>
<sequence length="330" mass="37341">MSNKHWSEVKESGSVTGMNIMLGIHRWLGDTGYNTILFFVSVYYWCRNPLARRASRQYQRRLTSAHPDVRLPALATLRHFMAFGIAMRDKVRALHGQIPLNDVQIVDHATLRDAITSGRGGLILVSHLGNHEICQALGTLRPDLKISVLMHTRHAQRFNTLLSRSSGPRPDIIEVSEIGPATAQRLGDRINEGGFVVIAADREPIGLTGRRRALEFMGHPACFPEGAFWLAALLRCPTWFLLCARERSGYKVHFEPLADAGTLKRHERNAWIDQGMQAYADRLEQFCCRYPLEWFNFYPFWAQRTPANEPDATSALQSAESTPPTTRHDP</sequence>
<dbReference type="GO" id="GO:0005886">
    <property type="term" value="C:plasma membrane"/>
    <property type="evidence" value="ECO:0007669"/>
    <property type="project" value="UniProtKB-SubCell"/>
</dbReference>
<dbReference type="AlphaFoldDB" id="A0AA41ZN44"/>
<evidence type="ECO:0000256" key="7">
    <source>
        <dbReference type="SAM" id="MobiDB-lite"/>
    </source>
</evidence>
<accession>A0AA41ZN44</accession>
<reference evidence="8" key="1">
    <citation type="submission" date="2022-11" db="EMBL/GenBank/DDBJ databases">
        <title>Larsenimonas rhizosphaerae sp. nov., isolated from a tidal mudflat.</title>
        <authorList>
            <person name="Lee S.D."/>
            <person name="Kim I.S."/>
        </authorList>
    </citation>
    <scope>NUCLEOTIDE SEQUENCE</scope>
    <source>
        <strain evidence="8">GH2-1</strain>
    </source>
</reference>
<gene>
    <name evidence="8" type="ORF">OQ287_11860</name>
</gene>
<name>A0AA41ZN44_9GAMM</name>
<dbReference type="GO" id="GO:0016746">
    <property type="term" value="F:acyltransferase activity"/>
    <property type="evidence" value="ECO:0007669"/>
    <property type="project" value="UniProtKB-KW"/>
</dbReference>
<feature type="region of interest" description="Disordered" evidence="7">
    <location>
        <begin position="309"/>
        <end position="330"/>
    </location>
</feature>
<keyword evidence="9" id="KW-1185">Reference proteome</keyword>
<dbReference type="PANTHER" id="PTHR30606">
    <property type="entry name" value="LIPID A BIOSYNTHESIS LAUROYL ACYLTRANSFERASE"/>
    <property type="match status" value="1"/>
</dbReference>
<evidence type="ECO:0000256" key="6">
    <source>
        <dbReference type="ARBA" id="ARBA00023315"/>
    </source>
</evidence>
<protein>
    <submittedName>
        <fullName evidence="8">Glycosyl transferase</fullName>
    </submittedName>
</protein>
<proteinExistence type="predicted"/>
<evidence type="ECO:0000256" key="2">
    <source>
        <dbReference type="ARBA" id="ARBA00022475"/>
    </source>
</evidence>
<dbReference type="InterPro" id="IPR004960">
    <property type="entry name" value="LipA_acyltrans"/>
</dbReference>
<keyword evidence="2" id="KW-1003">Cell membrane</keyword>
<keyword evidence="6" id="KW-0012">Acyltransferase</keyword>
<dbReference type="CDD" id="cd07984">
    <property type="entry name" value="LPLAT_LABLAT-like"/>
    <property type="match status" value="1"/>
</dbReference>
<evidence type="ECO:0000256" key="3">
    <source>
        <dbReference type="ARBA" id="ARBA00022519"/>
    </source>
</evidence>
<evidence type="ECO:0000313" key="9">
    <source>
        <dbReference type="Proteomes" id="UP001165678"/>
    </source>
</evidence>
<dbReference type="InterPro" id="IPR014548">
    <property type="entry name" value="Ac_Trasf"/>
</dbReference>
<dbReference type="GO" id="GO:0009247">
    <property type="term" value="P:glycolipid biosynthetic process"/>
    <property type="evidence" value="ECO:0007669"/>
    <property type="project" value="UniProtKB-ARBA"/>
</dbReference>
<evidence type="ECO:0000256" key="1">
    <source>
        <dbReference type="ARBA" id="ARBA00004533"/>
    </source>
</evidence>
<evidence type="ECO:0000313" key="8">
    <source>
        <dbReference type="EMBL" id="MCX2524938.1"/>
    </source>
</evidence>
<comment type="subcellular location">
    <subcellularLocation>
        <location evidence="1">Cell inner membrane</location>
    </subcellularLocation>
</comment>
<keyword evidence="5" id="KW-0472">Membrane</keyword>
<keyword evidence="4 8" id="KW-0808">Transferase</keyword>
<evidence type="ECO:0000256" key="5">
    <source>
        <dbReference type="ARBA" id="ARBA00023136"/>
    </source>
</evidence>
<keyword evidence="3" id="KW-0997">Cell inner membrane</keyword>
<dbReference type="PANTHER" id="PTHR30606:SF9">
    <property type="entry name" value="LIPID A BIOSYNTHESIS LAUROYLTRANSFERASE"/>
    <property type="match status" value="1"/>
</dbReference>
<evidence type="ECO:0000256" key="4">
    <source>
        <dbReference type="ARBA" id="ARBA00022679"/>
    </source>
</evidence>
<comment type="caution">
    <text evidence="8">The sequence shown here is derived from an EMBL/GenBank/DDBJ whole genome shotgun (WGS) entry which is preliminary data.</text>
</comment>